<sequence length="147" mass="16018">MRTRVVFLFSSGVEGGRSCYRSVFFGVYGGLGGVGVAGGGGLAEDPSFSTEVFGHRRCYHGYIGDPATPLTFDLCFLRNFMKRPVASSYVDSAELLIDDNYDCMIDEIIDPRVALCDRADAVLGDVSRGDTIKWPQAYVITVGERPN</sequence>
<gene>
    <name evidence="1" type="ORF">C5167_019970</name>
</gene>
<keyword evidence="2" id="KW-1185">Reference proteome</keyword>
<dbReference type="Proteomes" id="UP000316621">
    <property type="component" value="Chromosome 2"/>
</dbReference>
<name>A0A4Y7IUS9_PAPSO</name>
<protein>
    <submittedName>
        <fullName evidence="1">Uncharacterized protein</fullName>
    </submittedName>
</protein>
<organism evidence="1 2">
    <name type="scientific">Papaver somniferum</name>
    <name type="common">Opium poppy</name>
    <dbReference type="NCBI Taxonomy" id="3469"/>
    <lineage>
        <taxon>Eukaryota</taxon>
        <taxon>Viridiplantae</taxon>
        <taxon>Streptophyta</taxon>
        <taxon>Embryophyta</taxon>
        <taxon>Tracheophyta</taxon>
        <taxon>Spermatophyta</taxon>
        <taxon>Magnoliopsida</taxon>
        <taxon>Ranunculales</taxon>
        <taxon>Papaveraceae</taxon>
        <taxon>Papaveroideae</taxon>
        <taxon>Papaver</taxon>
    </lineage>
</organism>
<evidence type="ECO:0000313" key="1">
    <source>
        <dbReference type="EMBL" id="RZC51540.1"/>
    </source>
</evidence>
<evidence type="ECO:0000313" key="2">
    <source>
        <dbReference type="Proteomes" id="UP000316621"/>
    </source>
</evidence>
<reference evidence="1 2" key="1">
    <citation type="journal article" date="2018" name="Science">
        <title>The opium poppy genome and morphinan production.</title>
        <authorList>
            <person name="Guo L."/>
            <person name="Winzer T."/>
            <person name="Yang X."/>
            <person name="Li Y."/>
            <person name="Ning Z."/>
            <person name="He Z."/>
            <person name="Teodor R."/>
            <person name="Lu Y."/>
            <person name="Bowser T.A."/>
            <person name="Graham I.A."/>
            <person name="Ye K."/>
        </authorList>
    </citation>
    <scope>NUCLEOTIDE SEQUENCE [LARGE SCALE GENOMIC DNA]</scope>
    <source>
        <strain evidence="2">cv. HN1</strain>
        <tissue evidence="1">Leaves</tissue>
    </source>
</reference>
<accession>A0A4Y7IUS9</accession>
<dbReference type="AlphaFoldDB" id="A0A4Y7IUS9"/>
<proteinExistence type="predicted"/>
<dbReference type="EMBL" id="CM010716">
    <property type="protein sequence ID" value="RZC51540.1"/>
    <property type="molecule type" value="Genomic_DNA"/>
</dbReference>
<dbReference type="Gramene" id="RZC51540">
    <property type="protein sequence ID" value="RZC51540"/>
    <property type="gene ID" value="C5167_019970"/>
</dbReference>